<dbReference type="KEGG" id="mtr:25495530"/>
<dbReference type="EMBL" id="CM001222">
    <property type="protein sequence ID" value="KEH25247.1"/>
    <property type="molecule type" value="Genomic_DNA"/>
</dbReference>
<organism evidence="2 5">
    <name type="scientific">Medicago truncatula</name>
    <name type="common">Barrel medic</name>
    <name type="synonym">Medicago tribuloides</name>
    <dbReference type="NCBI Taxonomy" id="3880"/>
    <lineage>
        <taxon>Eukaryota</taxon>
        <taxon>Viridiplantae</taxon>
        <taxon>Streptophyta</taxon>
        <taxon>Embryophyta</taxon>
        <taxon>Tracheophyta</taxon>
        <taxon>Spermatophyta</taxon>
        <taxon>Magnoliopsida</taxon>
        <taxon>eudicotyledons</taxon>
        <taxon>Gunneridae</taxon>
        <taxon>Pentapetalae</taxon>
        <taxon>rosids</taxon>
        <taxon>fabids</taxon>
        <taxon>Fabales</taxon>
        <taxon>Fabaceae</taxon>
        <taxon>Papilionoideae</taxon>
        <taxon>50 kb inversion clade</taxon>
        <taxon>NPAAA clade</taxon>
        <taxon>Hologalegina</taxon>
        <taxon>IRL clade</taxon>
        <taxon>Trifolieae</taxon>
        <taxon>Medicago</taxon>
    </lineage>
</organism>
<keyword evidence="5" id="KW-1185">Reference proteome</keyword>
<dbReference type="Gene3D" id="3.80.10.10">
    <property type="entry name" value="Ribonuclease Inhibitor"/>
    <property type="match status" value="2"/>
</dbReference>
<name>G7ZYJ1_MEDTR</name>
<gene>
    <name evidence="4" type="primary">25495530</name>
    <name evidence="2" type="ordered locus">MTR_6g016685</name>
    <name evidence="3" type="ORF">MtrunA17_Chr6g0456461</name>
</gene>
<dbReference type="Proteomes" id="UP000265566">
    <property type="component" value="Chromosome 6"/>
</dbReference>
<dbReference type="OrthoDB" id="10257471at2759"/>
<dbReference type="Proteomes" id="UP000002051">
    <property type="component" value="Chromosome 6"/>
</dbReference>
<reference evidence="2 5" key="1">
    <citation type="journal article" date="2011" name="Nature">
        <title>The Medicago genome provides insight into the evolution of rhizobial symbioses.</title>
        <authorList>
            <person name="Young N.D."/>
            <person name="Debelle F."/>
            <person name="Oldroyd G.E."/>
            <person name="Geurts R."/>
            <person name="Cannon S.B."/>
            <person name="Udvardi M.K."/>
            <person name="Benedito V.A."/>
            <person name="Mayer K.F."/>
            <person name="Gouzy J."/>
            <person name="Schoof H."/>
            <person name="Van de Peer Y."/>
            <person name="Proost S."/>
            <person name="Cook D.R."/>
            <person name="Meyers B.C."/>
            <person name="Spannagl M."/>
            <person name="Cheung F."/>
            <person name="De Mita S."/>
            <person name="Krishnakumar V."/>
            <person name="Gundlach H."/>
            <person name="Zhou S."/>
            <person name="Mudge J."/>
            <person name="Bharti A.K."/>
            <person name="Murray J.D."/>
            <person name="Naoumkina M.A."/>
            <person name="Rosen B."/>
            <person name="Silverstein K.A."/>
            <person name="Tang H."/>
            <person name="Rombauts S."/>
            <person name="Zhao P.X."/>
            <person name="Zhou P."/>
            <person name="Barbe V."/>
            <person name="Bardou P."/>
            <person name="Bechner M."/>
            <person name="Bellec A."/>
            <person name="Berger A."/>
            <person name="Berges H."/>
            <person name="Bidwell S."/>
            <person name="Bisseling T."/>
            <person name="Choisne N."/>
            <person name="Couloux A."/>
            <person name="Denny R."/>
            <person name="Deshpande S."/>
            <person name="Dai X."/>
            <person name="Doyle J.J."/>
            <person name="Dudez A.M."/>
            <person name="Farmer A.D."/>
            <person name="Fouteau S."/>
            <person name="Franken C."/>
            <person name="Gibelin C."/>
            <person name="Gish J."/>
            <person name="Goldstein S."/>
            <person name="Gonzalez A.J."/>
            <person name="Green P.J."/>
            <person name="Hallab A."/>
            <person name="Hartog M."/>
            <person name="Hua A."/>
            <person name="Humphray S.J."/>
            <person name="Jeong D.H."/>
            <person name="Jing Y."/>
            <person name="Jocker A."/>
            <person name="Kenton S.M."/>
            <person name="Kim D.J."/>
            <person name="Klee K."/>
            <person name="Lai H."/>
            <person name="Lang C."/>
            <person name="Lin S."/>
            <person name="Macmil S.L."/>
            <person name="Magdelenat G."/>
            <person name="Matthews L."/>
            <person name="McCorrison J."/>
            <person name="Monaghan E.L."/>
            <person name="Mun J.H."/>
            <person name="Najar F.Z."/>
            <person name="Nicholson C."/>
            <person name="Noirot C."/>
            <person name="O'Bleness M."/>
            <person name="Paule C.R."/>
            <person name="Poulain J."/>
            <person name="Prion F."/>
            <person name="Qin B."/>
            <person name="Qu C."/>
            <person name="Retzel E.F."/>
            <person name="Riddle C."/>
            <person name="Sallet E."/>
            <person name="Samain S."/>
            <person name="Samson N."/>
            <person name="Sanders I."/>
            <person name="Saurat O."/>
            <person name="Scarpelli C."/>
            <person name="Schiex T."/>
            <person name="Segurens B."/>
            <person name="Severin A.J."/>
            <person name="Sherrier D.J."/>
            <person name="Shi R."/>
            <person name="Sims S."/>
            <person name="Singer S.R."/>
            <person name="Sinharoy S."/>
            <person name="Sterck L."/>
            <person name="Viollet A."/>
            <person name="Wang B.B."/>
            <person name="Wang K."/>
            <person name="Wang M."/>
            <person name="Wang X."/>
            <person name="Warfsmann J."/>
            <person name="Weissenbach J."/>
            <person name="White D.D."/>
            <person name="White J.D."/>
            <person name="Wiley G.B."/>
            <person name="Wincker P."/>
            <person name="Xing Y."/>
            <person name="Yang L."/>
            <person name="Yao Z."/>
            <person name="Ying F."/>
            <person name="Zhai J."/>
            <person name="Zhou L."/>
            <person name="Zuber A."/>
            <person name="Denarie J."/>
            <person name="Dixon R.A."/>
            <person name="May G.D."/>
            <person name="Schwartz D.C."/>
            <person name="Rogers J."/>
            <person name="Quetier F."/>
            <person name="Town C.D."/>
            <person name="Roe B.A."/>
        </authorList>
    </citation>
    <scope>NUCLEOTIDE SEQUENCE [LARGE SCALE GENOMIC DNA]</scope>
    <source>
        <strain evidence="2">A17</strain>
        <strain evidence="4 5">cv. Jemalong A17</strain>
    </source>
</reference>
<reference evidence="2 5" key="2">
    <citation type="journal article" date="2014" name="BMC Genomics">
        <title>An improved genome release (version Mt4.0) for the model legume Medicago truncatula.</title>
        <authorList>
            <person name="Tang H."/>
            <person name="Krishnakumar V."/>
            <person name="Bidwell S."/>
            <person name="Rosen B."/>
            <person name="Chan A."/>
            <person name="Zhou S."/>
            <person name="Gentzbittel L."/>
            <person name="Childs K.L."/>
            <person name="Yandell M."/>
            <person name="Gundlach H."/>
            <person name="Mayer K.F."/>
            <person name="Schwartz D.C."/>
            <person name="Town C.D."/>
        </authorList>
    </citation>
    <scope>GENOME REANNOTATION</scope>
    <source>
        <strain evidence="2">A17</strain>
        <strain evidence="4 5">cv. Jemalong A17</strain>
    </source>
</reference>
<dbReference type="GO" id="GO:0005737">
    <property type="term" value="C:cytoplasm"/>
    <property type="evidence" value="ECO:0000318"/>
    <property type="project" value="GO_Central"/>
</dbReference>
<dbReference type="PANTHER" id="PTHR13318">
    <property type="entry name" value="PARTNER OF PAIRED, ISOFORM B-RELATED"/>
    <property type="match status" value="1"/>
</dbReference>
<dbReference type="InterPro" id="IPR057207">
    <property type="entry name" value="FBXL15_LRR"/>
</dbReference>
<proteinExistence type="predicted"/>
<dbReference type="HOGENOM" id="CLU_028145_0_0_1"/>
<evidence type="ECO:0000313" key="6">
    <source>
        <dbReference type="Proteomes" id="UP000265566"/>
    </source>
</evidence>
<evidence type="ECO:0000313" key="5">
    <source>
        <dbReference type="Proteomes" id="UP000002051"/>
    </source>
</evidence>
<dbReference type="PaxDb" id="3880-AES84279"/>
<protein>
    <submittedName>
        <fullName evidence="2">F-box/LRR protein, putative</fullName>
    </submittedName>
    <submittedName>
        <fullName evidence="3">Putative leucine-rich repeat domain, L domain-containing protein</fullName>
    </submittedName>
</protein>
<dbReference type="PANTHER" id="PTHR13318:SF106">
    <property type="entry name" value="F-BOX_LRR-REPEAT PROTEIN 2"/>
    <property type="match status" value="1"/>
</dbReference>
<dbReference type="eggNOG" id="KOG1947">
    <property type="taxonomic scope" value="Eukaryota"/>
</dbReference>
<dbReference type="Pfam" id="PF25372">
    <property type="entry name" value="DUF7885"/>
    <property type="match status" value="1"/>
</dbReference>
<dbReference type="SMART" id="SM00367">
    <property type="entry name" value="LRR_CC"/>
    <property type="match status" value="4"/>
</dbReference>
<dbReference type="InterPro" id="IPR006553">
    <property type="entry name" value="Leu-rich_rpt_Cys-con_subtyp"/>
</dbReference>
<evidence type="ECO:0000313" key="3">
    <source>
        <dbReference type="EMBL" id="RHN50348.1"/>
    </source>
</evidence>
<dbReference type="EnsemblPlants" id="KEH25247">
    <property type="protein sequence ID" value="KEH25247"/>
    <property type="gene ID" value="MTR_6g016685"/>
</dbReference>
<feature type="domain" description="F-box/LRR-repeat protein 15-like leucin rich repeat" evidence="1">
    <location>
        <begin position="213"/>
        <end position="328"/>
    </location>
</feature>
<accession>G7ZYJ1</accession>
<reference evidence="4" key="3">
    <citation type="submission" date="2015-04" db="UniProtKB">
        <authorList>
            <consortium name="EnsemblPlants"/>
        </authorList>
    </citation>
    <scope>IDENTIFICATION</scope>
    <source>
        <strain evidence="4">cv. Jemalong A17</strain>
    </source>
</reference>
<reference evidence="6" key="4">
    <citation type="journal article" date="2018" name="Nat. Plants">
        <title>Whole-genome landscape of Medicago truncatula symbiotic genes.</title>
        <authorList>
            <person name="Pecrix Y."/>
            <person name="Staton S.E."/>
            <person name="Sallet E."/>
            <person name="Lelandais-Briere C."/>
            <person name="Moreau S."/>
            <person name="Carrere S."/>
            <person name="Blein T."/>
            <person name="Jardinaud M.F."/>
            <person name="Latrasse D."/>
            <person name="Zouine M."/>
            <person name="Zahm M."/>
            <person name="Kreplak J."/>
            <person name="Mayjonade B."/>
            <person name="Satge C."/>
            <person name="Perez M."/>
            <person name="Cauet S."/>
            <person name="Marande W."/>
            <person name="Chantry-Darmon C."/>
            <person name="Lopez-Roques C."/>
            <person name="Bouchez O."/>
            <person name="Berard A."/>
            <person name="Debelle F."/>
            <person name="Munos S."/>
            <person name="Bendahmane A."/>
            <person name="Berges H."/>
            <person name="Niebel A."/>
            <person name="Buitink J."/>
            <person name="Frugier F."/>
            <person name="Benhamed M."/>
            <person name="Crespi M."/>
            <person name="Gouzy J."/>
            <person name="Gamas P."/>
        </authorList>
    </citation>
    <scope>NUCLEOTIDE SEQUENCE [LARGE SCALE GENOMIC DNA]</scope>
    <source>
        <strain evidence="6">cv. Jemalong A17</strain>
    </source>
</reference>
<evidence type="ECO:0000313" key="4">
    <source>
        <dbReference type="EnsemblPlants" id="KEH25247"/>
    </source>
</evidence>
<dbReference type="EMBL" id="PSQE01000006">
    <property type="protein sequence ID" value="RHN50348.1"/>
    <property type="molecule type" value="Genomic_DNA"/>
</dbReference>
<dbReference type="AlphaFoldDB" id="G7ZYJ1"/>
<reference evidence="3" key="5">
    <citation type="journal article" date="2018" name="Nat. Plants">
        <title>Whole-genome landscape of Medicago truncatula symbiotic genes.</title>
        <authorList>
            <person name="Pecrix Y."/>
            <person name="Gamas P."/>
            <person name="Carrere S."/>
        </authorList>
    </citation>
    <scope>NUCLEOTIDE SEQUENCE</scope>
    <source>
        <tissue evidence="3">Leaves</tissue>
    </source>
</reference>
<evidence type="ECO:0000313" key="2">
    <source>
        <dbReference type="EMBL" id="KEH25247.1"/>
    </source>
</evidence>
<evidence type="ECO:0000259" key="1">
    <source>
        <dbReference type="Pfam" id="PF25372"/>
    </source>
</evidence>
<dbReference type="InterPro" id="IPR032675">
    <property type="entry name" value="LRR_dom_sf"/>
</dbReference>
<sequence length="353" mass="40151">MEARLFLPLLFKRFANLNTLNLKHFLDHRNLDDLLNQLSNFPLKLTSLKLDECYFPTDGLQALSQNITTLTSLSCYCVYFFENSLTDIVDCFPLLTKLIIYFPLVAYDNQTNFVNTIHRLLSKSPCIQHLELCHITSLNDQHVVDFSLFLGNLVSINLCGGYLTETTFFSLVRNCPLLTEIKMENTCIGKETVGHSGVYPQLNSLYLGTNYWLIDEIIIMFTSIFPNLQLLDLTRCSQISEGICQVLKKCCKLKHLNLAFCSKVKLHGMNFAVPELEVLNLSNTSVDDETLSVISKNCCGLLQLQLDNCKNVTEKGVEHVVENCTQLREINLGDIDVSDENRELLLRRGCRIC</sequence>
<dbReference type="SUPFAM" id="SSF52047">
    <property type="entry name" value="RNI-like"/>
    <property type="match status" value="1"/>
</dbReference>
<dbReference type="Gramene" id="rna34623">
    <property type="protein sequence ID" value="RHN50348.1"/>
    <property type="gene ID" value="gene34623"/>
</dbReference>